<comment type="caution">
    <text evidence="1">The sequence shown here is derived from an EMBL/GenBank/DDBJ whole genome shotgun (WGS) entry which is preliminary data.</text>
</comment>
<dbReference type="RefSeq" id="WP_405121605.1">
    <property type="nucleotide sequence ID" value="NZ_CP173661.1"/>
</dbReference>
<reference evidence="1" key="2">
    <citation type="submission" date="2022-11" db="EMBL/GenBank/DDBJ databases">
        <title>Draft genome sequence of Sellimonas catena strain 18CBH55.</title>
        <authorList>
            <person name="Atsushi H."/>
            <person name="Moriya O."/>
            <person name="Mitsuo S."/>
        </authorList>
    </citation>
    <scope>NUCLEOTIDE SEQUENCE</scope>
    <source>
        <strain evidence="1">18CBH55</strain>
    </source>
</reference>
<evidence type="ECO:0000313" key="1">
    <source>
        <dbReference type="EMBL" id="GLG92216.1"/>
    </source>
</evidence>
<accession>A0A9W6CHR4</accession>
<evidence type="ECO:0000313" key="2">
    <source>
        <dbReference type="Proteomes" id="UP001145094"/>
    </source>
</evidence>
<organism evidence="1 2">
    <name type="scientific">Sellimonas catena</name>
    <dbReference type="NCBI Taxonomy" id="2994035"/>
    <lineage>
        <taxon>Bacteria</taxon>
        <taxon>Bacillati</taxon>
        <taxon>Bacillota</taxon>
        <taxon>Clostridia</taxon>
        <taxon>Lachnospirales</taxon>
        <taxon>Lachnospiraceae</taxon>
        <taxon>Sellimonas</taxon>
    </lineage>
</organism>
<name>A0A9W6CHR4_9FIRM</name>
<sequence length="43" mass="5049">MSIKKEEEFQDPAELQKYLVLSWVLERNPEKTGEGNPYHQKAS</sequence>
<dbReference type="AlphaFoldDB" id="A0A9W6CHR4"/>
<protein>
    <submittedName>
        <fullName evidence="1">Uncharacterized protein</fullName>
    </submittedName>
</protein>
<dbReference type="EMBL" id="BSCH01000059">
    <property type="protein sequence ID" value="GLG92216.1"/>
    <property type="molecule type" value="Genomic_DNA"/>
</dbReference>
<gene>
    <name evidence="1" type="ORF">Selli2_36460</name>
</gene>
<reference evidence="1" key="1">
    <citation type="submission" date="2022-11" db="EMBL/GenBank/DDBJ databases">
        <title>Draft genome sequence of Sellimonas catena strain 18CBH55.</title>
        <authorList>
            <person name="Hisatomi A."/>
            <person name="Ohkuma M."/>
            <person name="Sakamoto M."/>
        </authorList>
    </citation>
    <scope>NUCLEOTIDE SEQUENCE</scope>
    <source>
        <strain evidence="1">18CBH55</strain>
    </source>
</reference>
<reference evidence="1" key="3">
    <citation type="journal article" date="2023" name="Int. J. Syst. Evol. Microbiol.">
        <title>Sellimonas catena sp. nov., isolated from human faeces.</title>
        <authorList>
            <person name="Hisatomi A."/>
            <person name="Ohkuma M."/>
            <person name="Sakamoto M."/>
        </authorList>
    </citation>
    <scope>NUCLEOTIDE SEQUENCE</scope>
    <source>
        <strain evidence="1">18CBH55</strain>
    </source>
</reference>
<dbReference type="Proteomes" id="UP001145094">
    <property type="component" value="Unassembled WGS sequence"/>
</dbReference>
<proteinExistence type="predicted"/>